<evidence type="ECO:0000313" key="3">
    <source>
        <dbReference type="Proteomes" id="UP000001058"/>
    </source>
</evidence>
<dbReference type="InParanoid" id="D8UH58"/>
<organism evidence="3">
    <name type="scientific">Volvox carteri f. nagariensis</name>
    <dbReference type="NCBI Taxonomy" id="3068"/>
    <lineage>
        <taxon>Eukaryota</taxon>
        <taxon>Viridiplantae</taxon>
        <taxon>Chlorophyta</taxon>
        <taxon>core chlorophytes</taxon>
        <taxon>Chlorophyceae</taxon>
        <taxon>CS clade</taxon>
        <taxon>Chlamydomonadales</taxon>
        <taxon>Volvocaceae</taxon>
        <taxon>Volvox</taxon>
    </lineage>
</organism>
<dbReference type="EMBL" id="GL378404">
    <property type="protein sequence ID" value="EFJ40920.1"/>
    <property type="molecule type" value="Genomic_DNA"/>
</dbReference>
<keyword evidence="3" id="KW-1185">Reference proteome</keyword>
<accession>D8UH58</accession>
<dbReference type="Proteomes" id="UP000001058">
    <property type="component" value="Unassembled WGS sequence"/>
</dbReference>
<feature type="region of interest" description="Disordered" evidence="1">
    <location>
        <begin position="68"/>
        <end position="98"/>
    </location>
</feature>
<evidence type="ECO:0000313" key="2">
    <source>
        <dbReference type="EMBL" id="EFJ40920.1"/>
    </source>
</evidence>
<evidence type="ECO:0000256" key="1">
    <source>
        <dbReference type="SAM" id="MobiDB-lite"/>
    </source>
</evidence>
<proteinExistence type="predicted"/>
<name>D8UH58_VOLCA</name>
<sequence length="243" mass="27179">MQQGFQNVSSQFVQYEEKLQQVQEVQEFLLILHKLRGYILESLLHILTHVQRSISSCASLPYCDLQTRSGDPDGNGGRRPSGTNFELQEQQQQQTPGCPPHAVVGWPLSYSTAVVLRFGSQLKSFRGPLWALRVHHLPVFGGSIHTTIALRFSSPHRNAYPGGRGERLPVKFTSNAAKNRVRDITECETTPAQLLPYPIKCLVDRWGFSDANPLHRLLTVACGNTGLLKHLIVCPVSWQSVDD</sequence>
<dbReference type="KEGG" id="vcn:VOLCADRAFT_107910"/>
<protein>
    <submittedName>
        <fullName evidence="2">Uncharacterized protein</fullName>
    </submittedName>
</protein>
<gene>
    <name evidence="2" type="ORF">VOLCADRAFT_107910</name>
</gene>
<dbReference type="RefSeq" id="XP_002957987.1">
    <property type="nucleotide sequence ID" value="XM_002957941.1"/>
</dbReference>
<dbReference type="AlphaFoldDB" id="D8UH58"/>
<dbReference type="GeneID" id="9623084"/>
<reference evidence="2 3" key="1">
    <citation type="journal article" date="2010" name="Science">
        <title>Genomic analysis of organismal complexity in the multicellular green alga Volvox carteri.</title>
        <authorList>
            <person name="Prochnik S.E."/>
            <person name="Umen J."/>
            <person name="Nedelcu A.M."/>
            <person name="Hallmann A."/>
            <person name="Miller S.M."/>
            <person name="Nishii I."/>
            <person name="Ferris P."/>
            <person name="Kuo A."/>
            <person name="Mitros T."/>
            <person name="Fritz-Laylin L.K."/>
            <person name="Hellsten U."/>
            <person name="Chapman J."/>
            <person name="Simakov O."/>
            <person name="Rensing S.A."/>
            <person name="Terry A."/>
            <person name="Pangilinan J."/>
            <person name="Kapitonov V."/>
            <person name="Jurka J."/>
            <person name="Salamov A."/>
            <person name="Shapiro H."/>
            <person name="Schmutz J."/>
            <person name="Grimwood J."/>
            <person name="Lindquist E."/>
            <person name="Lucas S."/>
            <person name="Grigoriev I.V."/>
            <person name="Schmitt R."/>
            <person name="Kirk D."/>
            <person name="Rokhsar D.S."/>
        </authorList>
    </citation>
    <scope>NUCLEOTIDE SEQUENCE [LARGE SCALE GENOMIC DNA]</scope>
    <source>
        <strain evidence="3">f. Nagariensis / Eve</strain>
    </source>
</reference>